<feature type="signal peptide" evidence="2">
    <location>
        <begin position="1"/>
        <end position="23"/>
    </location>
</feature>
<dbReference type="Proteomes" id="UP000236569">
    <property type="component" value="Unassembled WGS sequence"/>
</dbReference>
<feature type="chain" id="PRO_5014475895" evidence="2">
    <location>
        <begin position="24"/>
        <end position="236"/>
    </location>
</feature>
<gene>
    <name evidence="3" type="ORF">DAERI_200019</name>
</gene>
<name>A0A2I9D0C6_9DEIO</name>
<feature type="region of interest" description="Disordered" evidence="1">
    <location>
        <begin position="110"/>
        <end position="162"/>
    </location>
</feature>
<reference evidence="4" key="1">
    <citation type="submission" date="2018-01" db="EMBL/GenBank/DDBJ databases">
        <title>Draft Genome Sequence of the Radioresistant Bacterium Deinococcus aerius TR0125, Isolated from the Higher Atmosphere above Japan.</title>
        <authorList>
            <person name="Satoh K."/>
            <person name="Arai H."/>
            <person name="Sanzen T."/>
            <person name="Kawaguchi Y."/>
            <person name="Hayashi H."/>
            <person name="Yokobori S."/>
            <person name="Yamagishi A."/>
            <person name="Oono Y."/>
            <person name="Narumi I."/>
        </authorList>
    </citation>
    <scope>NUCLEOTIDE SEQUENCE [LARGE SCALE GENOMIC DNA]</scope>
    <source>
        <strain evidence="4">TR0125</strain>
    </source>
</reference>
<feature type="region of interest" description="Disordered" evidence="1">
    <location>
        <begin position="28"/>
        <end position="50"/>
    </location>
</feature>
<dbReference type="EMBL" id="BFAG01000020">
    <property type="protein sequence ID" value="GBF07962.1"/>
    <property type="molecule type" value="Genomic_DNA"/>
</dbReference>
<comment type="caution">
    <text evidence="3">The sequence shown here is derived from an EMBL/GenBank/DDBJ whole genome shotgun (WGS) entry which is preliminary data.</text>
</comment>
<protein>
    <submittedName>
        <fullName evidence="3">Uncharacterized protein</fullName>
    </submittedName>
</protein>
<sequence>MRTRLNILTPLLAATFLGASAFAATPTTAQRAAPSPAGQQQAAPQQRAPQSVQVAYYQGDPLGGGRLLQTRSVSAQGGPQMGGGLFQNAPAGATYAVVTTPFGKRVVNLGDAQNRQPPAGGPGGMPPGPDQPGAPMNGHAGDRAPGGNGGPQDRQGVPNALGPALRGATAVTFYSANPLSGGRALQTIRLGTTAGTQDAALQQAARQAKFAVVERPGERLIVDLSAIPARPDAQTR</sequence>
<evidence type="ECO:0000313" key="3">
    <source>
        <dbReference type="EMBL" id="GBF07962.1"/>
    </source>
</evidence>
<dbReference type="RefSeq" id="WP_103131247.1">
    <property type="nucleotide sequence ID" value="NZ_BFAG01000020.1"/>
</dbReference>
<evidence type="ECO:0000256" key="2">
    <source>
        <dbReference type="SAM" id="SignalP"/>
    </source>
</evidence>
<dbReference type="OrthoDB" id="72555at2"/>
<proteinExistence type="predicted"/>
<keyword evidence="4" id="KW-1185">Reference proteome</keyword>
<accession>A0A2I9D0C6</accession>
<evidence type="ECO:0000313" key="4">
    <source>
        <dbReference type="Proteomes" id="UP000236569"/>
    </source>
</evidence>
<evidence type="ECO:0000256" key="1">
    <source>
        <dbReference type="SAM" id="MobiDB-lite"/>
    </source>
</evidence>
<keyword evidence="2" id="KW-0732">Signal</keyword>
<organism evidence="3 4">
    <name type="scientific">Deinococcus aerius</name>
    <dbReference type="NCBI Taxonomy" id="200253"/>
    <lineage>
        <taxon>Bacteria</taxon>
        <taxon>Thermotogati</taxon>
        <taxon>Deinococcota</taxon>
        <taxon>Deinococci</taxon>
        <taxon>Deinococcales</taxon>
        <taxon>Deinococcaceae</taxon>
        <taxon>Deinococcus</taxon>
    </lineage>
</organism>
<dbReference type="AlphaFoldDB" id="A0A2I9D0C6"/>